<evidence type="ECO:0000313" key="2">
    <source>
        <dbReference type="Proteomes" id="UP001552479"/>
    </source>
</evidence>
<evidence type="ECO:0000313" key="1">
    <source>
        <dbReference type="EMBL" id="MEV4924837.1"/>
    </source>
</evidence>
<protein>
    <submittedName>
        <fullName evidence="1">Uncharacterized protein</fullName>
    </submittedName>
</protein>
<reference evidence="1 2" key="1">
    <citation type="submission" date="2024-06" db="EMBL/GenBank/DDBJ databases">
        <title>The Natural Products Discovery Center: Release of the First 8490 Sequenced Strains for Exploring Actinobacteria Biosynthetic Diversity.</title>
        <authorList>
            <person name="Kalkreuter E."/>
            <person name="Kautsar S.A."/>
            <person name="Yang D."/>
            <person name="Bader C.D."/>
            <person name="Teijaro C.N."/>
            <person name="Fluegel L."/>
            <person name="Davis C.M."/>
            <person name="Simpson J.R."/>
            <person name="Lauterbach L."/>
            <person name="Steele A.D."/>
            <person name="Gui C."/>
            <person name="Meng S."/>
            <person name="Li G."/>
            <person name="Viehrig K."/>
            <person name="Ye F."/>
            <person name="Su P."/>
            <person name="Kiefer A.F."/>
            <person name="Nichols A."/>
            <person name="Cepeda A.J."/>
            <person name="Yan W."/>
            <person name="Fan B."/>
            <person name="Jiang Y."/>
            <person name="Adhikari A."/>
            <person name="Zheng C.-J."/>
            <person name="Schuster L."/>
            <person name="Cowan T.M."/>
            <person name="Smanski M.J."/>
            <person name="Chevrette M.G."/>
            <person name="De Carvalho L.P.S."/>
            <person name="Shen B."/>
        </authorList>
    </citation>
    <scope>NUCLEOTIDE SEQUENCE [LARGE SCALE GENOMIC DNA]</scope>
    <source>
        <strain evidence="1 2">NPDC053791</strain>
    </source>
</reference>
<dbReference type="EMBL" id="JBFASG010000017">
    <property type="protein sequence ID" value="MEV4924837.1"/>
    <property type="molecule type" value="Genomic_DNA"/>
</dbReference>
<name>A0ABV3IWX7_9ACTN</name>
<accession>A0ABV3IWX7</accession>
<organism evidence="1 2">
    <name type="scientific">Streptomyces roseoverticillatus</name>
    <dbReference type="NCBI Taxonomy" id="66429"/>
    <lineage>
        <taxon>Bacteria</taxon>
        <taxon>Bacillati</taxon>
        <taxon>Actinomycetota</taxon>
        <taxon>Actinomycetes</taxon>
        <taxon>Kitasatosporales</taxon>
        <taxon>Streptomycetaceae</taxon>
        <taxon>Streptomyces</taxon>
    </lineage>
</organism>
<proteinExistence type="predicted"/>
<gene>
    <name evidence="1" type="ORF">AB0L03_18665</name>
</gene>
<dbReference type="Proteomes" id="UP001552479">
    <property type="component" value="Unassembled WGS sequence"/>
</dbReference>
<comment type="caution">
    <text evidence="1">The sequence shown here is derived from an EMBL/GenBank/DDBJ whole genome shotgun (WGS) entry which is preliminary data.</text>
</comment>
<sequence>MAVIASTTAPAPAPIPAFAGDFEAHLTVRPITNAGDDQALQRYATTHGMKFTDILLDRGRTPSQPMLTLRRSGALPEVREAVDDAARRLDGAGFTVIRTKIEAAPWASGVPETDAQATALGARYYFEHHLKLLLTPDTDLVALAGIAAAHRAHLSRNARRVRADGRAERFVTQRCRAVGRRTAGARLDALVAAVRTGGHTLVSEEREFVVLDSDESLDSGWIDETDDASVTGWIDKDGEGTGA</sequence>
<keyword evidence="2" id="KW-1185">Reference proteome</keyword>